<evidence type="ECO:0000313" key="2">
    <source>
        <dbReference type="Proteomes" id="UP000297245"/>
    </source>
</evidence>
<proteinExistence type="predicted"/>
<gene>
    <name evidence="1" type="ORF">K435DRAFT_809161</name>
</gene>
<protein>
    <submittedName>
        <fullName evidence="1">Uncharacterized protein</fullName>
    </submittedName>
</protein>
<reference evidence="1 2" key="1">
    <citation type="journal article" date="2019" name="Nat. Ecol. Evol.">
        <title>Megaphylogeny resolves global patterns of mushroom evolution.</title>
        <authorList>
            <person name="Varga T."/>
            <person name="Krizsan K."/>
            <person name="Foldi C."/>
            <person name="Dima B."/>
            <person name="Sanchez-Garcia M."/>
            <person name="Sanchez-Ramirez S."/>
            <person name="Szollosi G.J."/>
            <person name="Szarkandi J.G."/>
            <person name="Papp V."/>
            <person name="Albert L."/>
            <person name="Andreopoulos W."/>
            <person name="Angelini C."/>
            <person name="Antonin V."/>
            <person name="Barry K.W."/>
            <person name="Bougher N.L."/>
            <person name="Buchanan P."/>
            <person name="Buyck B."/>
            <person name="Bense V."/>
            <person name="Catcheside P."/>
            <person name="Chovatia M."/>
            <person name="Cooper J."/>
            <person name="Damon W."/>
            <person name="Desjardin D."/>
            <person name="Finy P."/>
            <person name="Geml J."/>
            <person name="Haridas S."/>
            <person name="Hughes K."/>
            <person name="Justo A."/>
            <person name="Karasinski D."/>
            <person name="Kautmanova I."/>
            <person name="Kiss B."/>
            <person name="Kocsube S."/>
            <person name="Kotiranta H."/>
            <person name="LaButti K.M."/>
            <person name="Lechner B.E."/>
            <person name="Liimatainen K."/>
            <person name="Lipzen A."/>
            <person name="Lukacs Z."/>
            <person name="Mihaltcheva S."/>
            <person name="Morgado L.N."/>
            <person name="Niskanen T."/>
            <person name="Noordeloos M.E."/>
            <person name="Ohm R.A."/>
            <person name="Ortiz-Santana B."/>
            <person name="Ovrebo C."/>
            <person name="Racz N."/>
            <person name="Riley R."/>
            <person name="Savchenko A."/>
            <person name="Shiryaev A."/>
            <person name="Soop K."/>
            <person name="Spirin V."/>
            <person name="Szebenyi C."/>
            <person name="Tomsovsky M."/>
            <person name="Tulloss R.E."/>
            <person name="Uehling J."/>
            <person name="Grigoriev I.V."/>
            <person name="Vagvolgyi C."/>
            <person name="Papp T."/>
            <person name="Martin F.M."/>
            <person name="Miettinen O."/>
            <person name="Hibbett D.S."/>
            <person name="Nagy L.G."/>
        </authorList>
    </citation>
    <scope>NUCLEOTIDE SEQUENCE [LARGE SCALE GENOMIC DNA]</scope>
    <source>
        <strain evidence="1 2">CBS 962.96</strain>
    </source>
</reference>
<name>A0A4S8KZ20_DENBC</name>
<evidence type="ECO:0000313" key="1">
    <source>
        <dbReference type="EMBL" id="THU81329.1"/>
    </source>
</evidence>
<dbReference type="AlphaFoldDB" id="A0A4S8KZ20"/>
<dbReference type="EMBL" id="ML179818">
    <property type="protein sequence ID" value="THU81329.1"/>
    <property type="molecule type" value="Genomic_DNA"/>
</dbReference>
<organism evidence="1 2">
    <name type="scientific">Dendrothele bispora (strain CBS 962.96)</name>
    <dbReference type="NCBI Taxonomy" id="1314807"/>
    <lineage>
        <taxon>Eukaryota</taxon>
        <taxon>Fungi</taxon>
        <taxon>Dikarya</taxon>
        <taxon>Basidiomycota</taxon>
        <taxon>Agaricomycotina</taxon>
        <taxon>Agaricomycetes</taxon>
        <taxon>Agaricomycetidae</taxon>
        <taxon>Agaricales</taxon>
        <taxon>Agaricales incertae sedis</taxon>
        <taxon>Dendrothele</taxon>
    </lineage>
</organism>
<dbReference type="Proteomes" id="UP000297245">
    <property type="component" value="Unassembled WGS sequence"/>
</dbReference>
<keyword evidence="2" id="KW-1185">Reference proteome</keyword>
<sequence>MCWRKGVGTDIIATVPHLTVRVVDTSVEVVPDLVWNARELGIDRDYDTAKEDITKSGNYLDQSEMKSASSATEMRVVNFLLYRILHKASRVQNSTNRAQLNSVCNTARTHKQWVSTSASVQYFRSSIDSGRPWLAEKVKVQSFDGSILRHLSVYYQLKPEWRLMARKLRCSFILPVYLSKFTLKAKVSNATMNRSKTGELNGGSSHQELKLSMRLN</sequence>
<accession>A0A4S8KZ20</accession>